<evidence type="ECO:0000256" key="4">
    <source>
        <dbReference type="ARBA" id="ARBA00022807"/>
    </source>
</evidence>
<evidence type="ECO:0000256" key="3">
    <source>
        <dbReference type="ARBA" id="ARBA00022801"/>
    </source>
</evidence>
<gene>
    <name evidence="8" type="ORF">HHK36_006517</name>
</gene>
<dbReference type="GO" id="GO:0006508">
    <property type="term" value="P:proteolysis"/>
    <property type="evidence" value="ECO:0007669"/>
    <property type="project" value="UniProtKB-KW"/>
</dbReference>
<evidence type="ECO:0000313" key="9">
    <source>
        <dbReference type="Proteomes" id="UP000655225"/>
    </source>
</evidence>
<dbReference type="InterPro" id="IPR038765">
    <property type="entry name" value="Papain-like_cys_pep_sf"/>
</dbReference>
<dbReference type="EMBL" id="JABCRI010000004">
    <property type="protein sequence ID" value="KAF8407386.1"/>
    <property type="molecule type" value="Genomic_DNA"/>
</dbReference>
<dbReference type="GO" id="GO:0004197">
    <property type="term" value="F:cysteine-type endopeptidase activity"/>
    <property type="evidence" value="ECO:0007669"/>
    <property type="project" value="InterPro"/>
</dbReference>
<dbReference type="Proteomes" id="UP000655225">
    <property type="component" value="Unassembled WGS sequence"/>
</dbReference>
<dbReference type="Gene3D" id="3.90.70.10">
    <property type="entry name" value="Cysteine proteinases"/>
    <property type="match status" value="1"/>
</dbReference>
<keyword evidence="2 6" id="KW-0732">Signal</keyword>
<proteinExistence type="predicted"/>
<evidence type="ECO:0000256" key="1">
    <source>
        <dbReference type="ARBA" id="ARBA00022670"/>
    </source>
</evidence>
<keyword evidence="3" id="KW-0378">Hydrolase</keyword>
<evidence type="ECO:0000256" key="6">
    <source>
        <dbReference type="SAM" id="SignalP"/>
    </source>
</evidence>
<evidence type="ECO:0000256" key="2">
    <source>
        <dbReference type="ARBA" id="ARBA00022729"/>
    </source>
</evidence>
<dbReference type="Pfam" id="PF08127">
    <property type="entry name" value="Propeptide_C1"/>
    <property type="match status" value="1"/>
</dbReference>
<sequence>METSPLYFVTLLLLGAISAFLPQVFAVKPIPPLRSQSEILQVSIVEQINANPKAGWEAAMNPRFSNFTIGQFKYLLGVKPASQNDLEDIPVITHPKSLDLPKQFDARTAWPQCGTIGKILGQLSAVSLSNFQFFQIRC</sequence>
<evidence type="ECO:0000313" key="8">
    <source>
        <dbReference type="EMBL" id="KAF8407386.1"/>
    </source>
</evidence>
<dbReference type="OMA" id="PQCGTIG"/>
<feature type="domain" description="Peptidase C1A propeptide" evidence="7">
    <location>
        <begin position="40"/>
        <end position="80"/>
    </location>
</feature>
<keyword evidence="5" id="KW-1015">Disulfide bond</keyword>
<name>A0A835DKZ5_TETSI</name>
<comment type="caution">
    <text evidence="8">The sequence shown here is derived from an EMBL/GenBank/DDBJ whole genome shotgun (WGS) entry which is preliminary data.</text>
</comment>
<dbReference type="InterPro" id="IPR012599">
    <property type="entry name" value="Propeptide_C1A"/>
</dbReference>
<feature type="chain" id="PRO_5032330956" description="Peptidase C1A propeptide domain-containing protein" evidence="6">
    <location>
        <begin position="27"/>
        <end position="138"/>
    </location>
</feature>
<keyword evidence="9" id="KW-1185">Reference proteome</keyword>
<accession>A0A835DKZ5</accession>
<organism evidence="8 9">
    <name type="scientific">Tetracentron sinense</name>
    <name type="common">Spur-leaf</name>
    <dbReference type="NCBI Taxonomy" id="13715"/>
    <lineage>
        <taxon>Eukaryota</taxon>
        <taxon>Viridiplantae</taxon>
        <taxon>Streptophyta</taxon>
        <taxon>Embryophyta</taxon>
        <taxon>Tracheophyta</taxon>
        <taxon>Spermatophyta</taxon>
        <taxon>Magnoliopsida</taxon>
        <taxon>Trochodendrales</taxon>
        <taxon>Trochodendraceae</taxon>
        <taxon>Tetracentron</taxon>
    </lineage>
</organism>
<evidence type="ECO:0000256" key="5">
    <source>
        <dbReference type="ARBA" id="ARBA00023157"/>
    </source>
</evidence>
<reference evidence="8 9" key="1">
    <citation type="submission" date="2020-04" db="EMBL/GenBank/DDBJ databases">
        <title>Plant Genome Project.</title>
        <authorList>
            <person name="Zhang R.-G."/>
        </authorList>
    </citation>
    <scope>NUCLEOTIDE SEQUENCE [LARGE SCALE GENOMIC DNA]</scope>
    <source>
        <strain evidence="8">YNK0</strain>
        <tissue evidence="8">Leaf</tissue>
    </source>
</reference>
<keyword evidence="4" id="KW-0788">Thiol protease</keyword>
<dbReference type="OrthoDB" id="190265at2759"/>
<dbReference type="AlphaFoldDB" id="A0A835DKZ5"/>
<protein>
    <recommendedName>
        <fullName evidence="7">Peptidase C1A propeptide domain-containing protein</fullName>
    </recommendedName>
</protein>
<dbReference type="SUPFAM" id="SSF54001">
    <property type="entry name" value="Cysteine proteinases"/>
    <property type="match status" value="1"/>
</dbReference>
<evidence type="ECO:0000259" key="7">
    <source>
        <dbReference type="Pfam" id="PF08127"/>
    </source>
</evidence>
<feature type="signal peptide" evidence="6">
    <location>
        <begin position="1"/>
        <end position="26"/>
    </location>
</feature>
<keyword evidence="1" id="KW-0645">Protease</keyword>